<evidence type="ECO:0000313" key="4">
    <source>
        <dbReference type="EMBL" id="ALB75755.1"/>
    </source>
</evidence>
<dbReference type="InterPro" id="IPR028098">
    <property type="entry name" value="Glyco_trans_4-like_N"/>
</dbReference>
<dbReference type="CDD" id="cd03809">
    <property type="entry name" value="GT4_MtfB-like"/>
    <property type="match status" value="1"/>
</dbReference>
<dbReference type="EMBL" id="KT336245">
    <property type="protein sequence ID" value="ALB75755.1"/>
    <property type="molecule type" value="Genomic_DNA"/>
</dbReference>
<evidence type="ECO:0000259" key="2">
    <source>
        <dbReference type="Pfam" id="PF00534"/>
    </source>
</evidence>
<dbReference type="Pfam" id="PF13439">
    <property type="entry name" value="Glyco_transf_4"/>
    <property type="match status" value="1"/>
</dbReference>
<organism evidence="4">
    <name type="scientific">uncultured bacterium 4h09</name>
    <dbReference type="NCBI Taxonomy" id="1701372"/>
    <lineage>
        <taxon>Bacteria</taxon>
        <taxon>environmental samples</taxon>
    </lineage>
</organism>
<dbReference type="Gene3D" id="3.40.50.2000">
    <property type="entry name" value="Glycogen Phosphorylase B"/>
    <property type="match status" value="2"/>
</dbReference>
<dbReference type="SUPFAM" id="SSF53756">
    <property type="entry name" value="UDP-Glycosyltransferase/glycogen phosphorylase"/>
    <property type="match status" value="1"/>
</dbReference>
<sequence length="367" mass="42558">MEQPFIVYDSQIFDQQKFGGISRYFCEIMSNLQFNYDIAVRYTENHYLLNSKIKRHGIYIPHLFFKYHQQKLYQSNAKLILKLMQKHAPFVYHPTYYNPLFLKQIGNNPFVITVHDMTYEKYPDLFQDSISIIQQKKEIITKANHIIAISEHTKKDIIETLGISPQKIDVIYHGCSLQSTISKPNLHLPQRYILFVGDRTSYKNFQRLAEAFSIIHQTDAHLHLICAGKPFSKAESELISRIGIAPHTLQISVNDQHLKELYNRALLFVYPSYYEGFGIPILEAYTCNCPVALSQASCFPEIAENAAAYFDPFSVSSMAEAIKSVIYDEAERTRLILAGKERIKLYSWEKATRQTELVYRKVAKAVF</sequence>
<dbReference type="GO" id="GO:0016757">
    <property type="term" value="F:glycosyltransferase activity"/>
    <property type="evidence" value="ECO:0007669"/>
    <property type="project" value="InterPro"/>
</dbReference>
<evidence type="ECO:0000259" key="3">
    <source>
        <dbReference type="Pfam" id="PF13439"/>
    </source>
</evidence>
<name>A0A0M4BLD6_9BACT</name>
<dbReference type="AlphaFoldDB" id="A0A0M4BLD6"/>
<accession>A0A0M4BLD6</accession>
<feature type="domain" description="Glycosyl transferase family 1" evidence="2">
    <location>
        <begin position="184"/>
        <end position="341"/>
    </location>
</feature>
<reference evidence="4" key="1">
    <citation type="journal article" date="2015" name="Proc. Natl. Acad. Sci. U.S.A.">
        <title>Functional metagenomic discovery of bacterial effectors in the human microbiome and isolation of commendamide, a GPCR G2A/132 agonist.</title>
        <authorList>
            <person name="Cohen L.J."/>
            <person name="Kang H.S."/>
            <person name="Chu J."/>
            <person name="Huang Y.H."/>
            <person name="Gordon E.A."/>
            <person name="Reddy B.V."/>
            <person name="Ternei M.A."/>
            <person name="Craig J.W."/>
            <person name="Brady S.F."/>
        </authorList>
    </citation>
    <scope>NUCLEOTIDE SEQUENCE</scope>
</reference>
<dbReference type="Pfam" id="PF00534">
    <property type="entry name" value="Glycos_transf_1"/>
    <property type="match status" value="1"/>
</dbReference>
<dbReference type="InterPro" id="IPR001296">
    <property type="entry name" value="Glyco_trans_1"/>
</dbReference>
<keyword evidence="1 4" id="KW-0808">Transferase</keyword>
<dbReference type="PANTHER" id="PTHR46401">
    <property type="entry name" value="GLYCOSYLTRANSFERASE WBBK-RELATED"/>
    <property type="match status" value="1"/>
</dbReference>
<dbReference type="PANTHER" id="PTHR46401:SF2">
    <property type="entry name" value="GLYCOSYLTRANSFERASE WBBK-RELATED"/>
    <property type="match status" value="1"/>
</dbReference>
<evidence type="ECO:0000256" key="1">
    <source>
        <dbReference type="ARBA" id="ARBA00022679"/>
    </source>
</evidence>
<proteinExistence type="predicted"/>
<protein>
    <submittedName>
        <fullName evidence="4">Glycosyl transferases group 1 family protein</fullName>
    </submittedName>
</protein>
<feature type="domain" description="Glycosyltransferase subfamily 4-like N-terminal" evidence="3">
    <location>
        <begin position="19"/>
        <end position="177"/>
    </location>
</feature>